<accession>A0A7C2A7Z0</accession>
<feature type="domain" description="Glycosyltransferase 2-like" evidence="1">
    <location>
        <begin position="13"/>
        <end position="141"/>
    </location>
</feature>
<dbReference type="Pfam" id="PF00535">
    <property type="entry name" value="Glycos_transf_2"/>
    <property type="match status" value="1"/>
</dbReference>
<proteinExistence type="predicted"/>
<dbReference type="SUPFAM" id="SSF53448">
    <property type="entry name" value="Nucleotide-diphospho-sugar transferases"/>
    <property type="match status" value="1"/>
</dbReference>
<dbReference type="Proteomes" id="UP000885738">
    <property type="component" value="Unassembled WGS sequence"/>
</dbReference>
<protein>
    <submittedName>
        <fullName evidence="2">Glycosyltransferase</fullName>
    </submittedName>
</protein>
<evidence type="ECO:0000259" key="1">
    <source>
        <dbReference type="Pfam" id="PF00535"/>
    </source>
</evidence>
<sequence>MERQVSRIKPLVSIILPTFNGERYIRQAIDSILAQSYDNWELIVQDNASTDRTASIVKEFKDNRIKYDVNPKNVGMAANFNLGIRRAKGEYLSLFSDDDRMLPDYLEKQIAHLEANPQIGFSFCTHYVINEEGKRLYRPSHAWDDQYRRTPCVASPAIGLFLLLNYGCLPGTISTVVIRANCLDRVGLFKEHYVMSLDWDMWIRLTACFGFGFLNERLVEVRMHPGQGQHERGRLYGRINEAFQCLNRLKEELLPYCGNEQPYWETRMRRGITRKYGQAFFHSIMRAFLSMDFKNAFSCWRLLRKEQGLLPPIIEWLAYLPARIKRRVSGRGKREMQTIFRNDEMDLYFKKYKTKGGAH</sequence>
<evidence type="ECO:0000313" key="2">
    <source>
        <dbReference type="EMBL" id="HEC67555.1"/>
    </source>
</evidence>
<dbReference type="GO" id="GO:0016758">
    <property type="term" value="F:hexosyltransferase activity"/>
    <property type="evidence" value="ECO:0007669"/>
    <property type="project" value="UniProtKB-ARBA"/>
</dbReference>
<name>A0A7C2A7Z0_DESA2</name>
<comment type="caution">
    <text evidence="2">The sequence shown here is derived from an EMBL/GenBank/DDBJ whole genome shotgun (WGS) entry which is preliminary data.</text>
</comment>
<dbReference type="InterPro" id="IPR001173">
    <property type="entry name" value="Glyco_trans_2-like"/>
</dbReference>
<reference evidence="2" key="1">
    <citation type="journal article" date="2020" name="mSystems">
        <title>Genome- and Community-Level Interaction Insights into Carbon Utilization and Element Cycling Functions of Hydrothermarchaeota in Hydrothermal Sediment.</title>
        <authorList>
            <person name="Zhou Z."/>
            <person name="Liu Y."/>
            <person name="Xu W."/>
            <person name="Pan J."/>
            <person name="Luo Z.H."/>
            <person name="Li M."/>
        </authorList>
    </citation>
    <scope>NUCLEOTIDE SEQUENCE [LARGE SCALE GENOMIC DNA]</scope>
    <source>
        <strain evidence="2">HyVt-389</strain>
    </source>
</reference>
<dbReference type="PANTHER" id="PTHR22916">
    <property type="entry name" value="GLYCOSYLTRANSFERASE"/>
    <property type="match status" value="1"/>
</dbReference>
<organism evidence="2">
    <name type="scientific">Desulfofervidus auxilii</name>
    <dbReference type="NCBI Taxonomy" id="1621989"/>
    <lineage>
        <taxon>Bacteria</taxon>
        <taxon>Pseudomonadati</taxon>
        <taxon>Thermodesulfobacteriota</taxon>
        <taxon>Candidatus Desulfofervidia</taxon>
        <taxon>Candidatus Desulfofervidales</taxon>
        <taxon>Candidatus Desulfofervidaceae</taxon>
        <taxon>Candidatus Desulfofervidus</taxon>
    </lineage>
</organism>
<dbReference type="PANTHER" id="PTHR22916:SF3">
    <property type="entry name" value="UDP-GLCNAC:BETAGAL BETA-1,3-N-ACETYLGLUCOSAMINYLTRANSFERASE-LIKE PROTEIN 1"/>
    <property type="match status" value="1"/>
</dbReference>
<dbReference type="AlphaFoldDB" id="A0A7C2A7Z0"/>
<gene>
    <name evidence="2" type="ORF">ENI35_01885</name>
</gene>
<dbReference type="InterPro" id="IPR029044">
    <property type="entry name" value="Nucleotide-diphossugar_trans"/>
</dbReference>
<dbReference type="EMBL" id="DRIH01000059">
    <property type="protein sequence ID" value="HEC67555.1"/>
    <property type="molecule type" value="Genomic_DNA"/>
</dbReference>
<dbReference type="Gene3D" id="3.90.550.10">
    <property type="entry name" value="Spore Coat Polysaccharide Biosynthesis Protein SpsA, Chain A"/>
    <property type="match status" value="1"/>
</dbReference>